<dbReference type="InterPro" id="IPR049427">
    <property type="entry name" value="Acyl-ACP_TE_C"/>
</dbReference>
<dbReference type="PANTHER" id="PTHR31727:SF10">
    <property type="entry name" value="ACYL-[ACYL-CARRIER-PROTEIN] HYDROLASE"/>
    <property type="match status" value="1"/>
</dbReference>
<dbReference type="InterPro" id="IPR002864">
    <property type="entry name" value="Acyl-ACP_thioesterase_NHD"/>
</dbReference>
<comment type="function">
    <text evidence="11">Plays an essential role in chain termination during de novo fatty acid synthesis.</text>
</comment>
<dbReference type="CDD" id="cd00586">
    <property type="entry name" value="4HBT"/>
    <property type="match status" value="1"/>
</dbReference>
<comment type="subcellular location">
    <subcellularLocation>
        <location evidence="1 11">Plastid</location>
        <location evidence="1 11">Chloroplast</location>
    </subcellularLocation>
</comment>
<keyword evidence="10 11" id="KW-0275">Fatty acid biosynthesis</keyword>
<evidence type="ECO:0000313" key="15">
    <source>
        <dbReference type="Proteomes" id="UP001454036"/>
    </source>
</evidence>
<protein>
    <recommendedName>
        <fullName evidence="11">Acyl-[acyl-carrier-protein] hydrolase</fullName>
        <ecNumber evidence="11">3.1.2.-</ecNumber>
    </recommendedName>
</protein>
<keyword evidence="5 11" id="KW-0934">Plastid</keyword>
<reference evidence="14 15" key="1">
    <citation type="submission" date="2024-01" db="EMBL/GenBank/DDBJ databases">
        <title>The complete chloroplast genome sequence of Lithospermum erythrorhizon: insights into the phylogenetic relationship among Boraginaceae species and the maternal lineages of purple gromwells.</title>
        <authorList>
            <person name="Okada T."/>
            <person name="Watanabe K."/>
        </authorList>
    </citation>
    <scope>NUCLEOTIDE SEQUENCE [LARGE SCALE GENOMIC DNA]</scope>
</reference>
<keyword evidence="9 11" id="KW-0443">Lipid metabolism</keyword>
<evidence type="ECO:0000256" key="2">
    <source>
        <dbReference type="ARBA" id="ARBA00006500"/>
    </source>
</evidence>
<evidence type="ECO:0000256" key="1">
    <source>
        <dbReference type="ARBA" id="ARBA00004229"/>
    </source>
</evidence>
<dbReference type="GO" id="GO:0016297">
    <property type="term" value="F:fatty acyl-[ACP] hydrolase activity"/>
    <property type="evidence" value="ECO:0007669"/>
    <property type="project" value="InterPro"/>
</dbReference>
<evidence type="ECO:0000256" key="8">
    <source>
        <dbReference type="ARBA" id="ARBA00022946"/>
    </source>
</evidence>
<sequence>MASLSYLACPTVRCSSTNNGNEPNKQGLNSIDVNGLRSFPAVNGVATAYVAAAENAYVAKPQIRQNIPTRKQLGPDKTATIESILNLLQETALNHVWMSGLLGDGFGATHGMMKNNLIWVVSRMQLQVDHYPIWGEIMEIDTWVGASGKNGMRRDWQLHSQATGIVFARATSTWVMMNKQTRRPSKMPDEVRAELSPWFIDKEAIQEDSLEKIEKLDDNATYKNSDMKPKRSDLDMNHHVNNVKYVKWMVETIPDQFLENHQLSSIILEYRRECGSADLVQSLCEPNKGVQEIEYQPGAPKSHGSLELLHPWPVSHTHLLKIKGQTKNEEIVRGKTSWKRKIGSIPFST</sequence>
<name>A0AAV3Q1S0_LITER</name>
<proteinExistence type="inferred from homology"/>
<organism evidence="14 15">
    <name type="scientific">Lithospermum erythrorhizon</name>
    <name type="common">Purple gromwell</name>
    <name type="synonym">Lithospermum officinale var. erythrorhizon</name>
    <dbReference type="NCBI Taxonomy" id="34254"/>
    <lineage>
        <taxon>Eukaryota</taxon>
        <taxon>Viridiplantae</taxon>
        <taxon>Streptophyta</taxon>
        <taxon>Embryophyta</taxon>
        <taxon>Tracheophyta</taxon>
        <taxon>Spermatophyta</taxon>
        <taxon>Magnoliopsida</taxon>
        <taxon>eudicotyledons</taxon>
        <taxon>Gunneridae</taxon>
        <taxon>Pentapetalae</taxon>
        <taxon>asterids</taxon>
        <taxon>lamiids</taxon>
        <taxon>Boraginales</taxon>
        <taxon>Boraginaceae</taxon>
        <taxon>Boraginoideae</taxon>
        <taxon>Lithospermeae</taxon>
        <taxon>Lithospermum</taxon>
    </lineage>
</organism>
<evidence type="ECO:0000256" key="5">
    <source>
        <dbReference type="ARBA" id="ARBA00022640"/>
    </source>
</evidence>
<gene>
    <name evidence="14" type="ORF">LIER_14033</name>
</gene>
<feature type="domain" description="Acyl-ACP thioesterase-like C-terminal" evidence="13">
    <location>
        <begin position="220"/>
        <end position="294"/>
    </location>
</feature>
<dbReference type="EC" id="3.1.2.-" evidence="11"/>
<dbReference type="Pfam" id="PF01643">
    <property type="entry name" value="Acyl-ACP_TE"/>
    <property type="match status" value="1"/>
</dbReference>
<evidence type="ECO:0000256" key="6">
    <source>
        <dbReference type="ARBA" id="ARBA00022801"/>
    </source>
</evidence>
<evidence type="ECO:0000256" key="10">
    <source>
        <dbReference type="ARBA" id="ARBA00023160"/>
    </source>
</evidence>
<dbReference type="Proteomes" id="UP001454036">
    <property type="component" value="Unassembled WGS sequence"/>
</dbReference>
<evidence type="ECO:0000259" key="13">
    <source>
        <dbReference type="Pfam" id="PF20791"/>
    </source>
</evidence>
<dbReference type="Pfam" id="PF20791">
    <property type="entry name" value="Acyl-ACP_TE_C"/>
    <property type="match status" value="1"/>
</dbReference>
<dbReference type="FunFam" id="3.10.129.10:FF:000014">
    <property type="entry name" value="Acyl-[acyl-carrier-protein] hydrolase"/>
    <property type="match status" value="1"/>
</dbReference>
<evidence type="ECO:0000256" key="4">
    <source>
        <dbReference type="ARBA" id="ARBA00022528"/>
    </source>
</evidence>
<dbReference type="GO" id="GO:0000036">
    <property type="term" value="F:acyl carrier activity"/>
    <property type="evidence" value="ECO:0007669"/>
    <property type="project" value="TreeGrafter"/>
</dbReference>
<dbReference type="Gene3D" id="3.10.129.10">
    <property type="entry name" value="Hotdog Thioesterase"/>
    <property type="match status" value="1"/>
</dbReference>
<evidence type="ECO:0000256" key="3">
    <source>
        <dbReference type="ARBA" id="ARBA00022516"/>
    </source>
</evidence>
<keyword evidence="3 11" id="KW-0444">Lipid biosynthesis</keyword>
<dbReference type="InterPro" id="IPR029069">
    <property type="entry name" value="HotDog_dom_sf"/>
</dbReference>
<comment type="caution">
    <text evidence="14">The sequence shown here is derived from an EMBL/GenBank/DDBJ whole genome shotgun (WGS) entry which is preliminary data.</text>
</comment>
<dbReference type="EMBL" id="BAABME010002895">
    <property type="protein sequence ID" value="GAA0156560.1"/>
    <property type="molecule type" value="Genomic_DNA"/>
</dbReference>
<keyword evidence="15" id="KW-1185">Reference proteome</keyword>
<keyword evidence="4 11" id="KW-0150">Chloroplast</keyword>
<feature type="domain" description="Acyl-ACP thioesterase N-terminal hotdog" evidence="12">
    <location>
        <begin position="74"/>
        <end position="194"/>
    </location>
</feature>
<evidence type="ECO:0000256" key="7">
    <source>
        <dbReference type="ARBA" id="ARBA00022832"/>
    </source>
</evidence>
<keyword evidence="7 11" id="KW-0276">Fatty acid metabolism</keyword>
<accession>A0AAV3Q1S0</accession>
<evidence type="ECO:0000256" key="9">
    <source>
        <dbReference type="ARBA" id="ARBA00023098"/>
    </source>
</evidence>
<evidence type="ECO:0000259" key="12">
    <source>
        <dbReference type="Pfam" id="PF01643"/>
    </source>
</evidence>
<evidence type="ECO:0000256" key="11">
    <source>
        <dbReference type="RuleBase" id="RU363096"/>
    </source>
</evidence>
<dbReference type="SUPFAM" id="SSF54637">
    <property type="entry name" value="Thioesterase/thiol ester dehydrase-isomerase"/>
    <property type="match status" value="2"/>
</dbReference>
<dbReference type="PANTHER" id="PTHR31727">
    <property type="entry name" value="OLEOYL-ACYL CARRIER PROTEIN THIOESTERASE 1, CHLOROPLASTIC"/>
    <property type="match status" value="1"/>
</dbReference>
<evidence type="ECO:0000313" key="14">
    <source>
        <dbReference type="EMBL" id="GAA0156560.1"/>
    </source>
</evidence>
<dbReference type="AlphaFoldDB" id="A0AAV3Q1S0"/>
<dbReference type="GO" id="GO:0009507">
    <property type="term" value="C:chloroplast"/>
    <property type="evidence" value="ECO:0007669"/>
    <property type="project" value="UniProtKB-SubCell"/>
</dbReference>
<comment type="similarity">
    <text evidence="2 11">Belongs to the acyl-ACP thioesterase family.</text>
</comment>
<keyword evidence="6 11" id="KW-0378">Hydrolase</keyword>
<dbReference type="InterPro" id="IPR045023">
    <property type="entry name" value="FATA/B"/>
</dbReference>
<keyword evidence="8" id="KW-0809">Transit peptide</keyword>